<proteinExistence type="predicted"/>
<gene>
    <name evidence="2" type="ORF">JI735_34360</name>
</gene>
<name>A0A974PJN0_9BACL</name>
<dbReference type="AlphaFoldDB" id="A0A974PJN0"/>
<dbReference type="KEGG" id="pson:JI735_34360"/>
<keyword evidence="2" id="KW-0614">Plasmid</keyword>
<dbReference type="RefSeq" id="WP_039832813.1">
    <property type="nucleotide sequence ID" value="NZ_CP068596.1"/>
</dbReference>
<feature type="coiled-coil region" evidence="1">
    <location>
        <begin position="82"/>
        <end position="109"/>
    </location>
</feature>
<evidence type="ECO:0000256" key="1">
    <source>
        <dbReference type="SAM" id="Coils"/>
    </source>
</evidence>
<protein>
    <submittedName>
        <fullName evidence="2">Uncharacterized protein</fullName>
    </submittedName>
</protein>
<organism evidence="2 3">
    <name type="scientific">Paenibacillus sonchi</name>
    <dbReference type="NCBI Taxonomy" id="373687"/>
    <lineage>
        <taxon>Bacteria</taxon>
        <taxon>Bacillati</taxon>
        <taxon>Bacillota</taxon>
        <taxon>Bacilli</taxon>
        <taxon>Bacillales</taxon>
        <taxon>Paenibacillaceae</taxon>
        <taxon>Paenibacillus</taxon>
        <taxon>Paenibacillus sonchi group</taxon>
    </lineage>
</organism>
<dbReference type="EMBL" id="CP068596">
    <property type="protein sequence ID" value="QQZ64522.1"/>
    <property type="molecule type" value="Genomic_DNA"/>
</dbReference>
<reference evidence="2 3" key="1">
    <citation type="submission" date="2021-01" db="EMBL/GenBank/DDBJ databases">
        <title>Whole genome sequence of Paenibacillus sonchi LMG 24727 for comparative genomics.</title>
        <authorList>
            <person name="Lee G."/>
            <person name="Kim M.-J."/>
            <person name="Lim K."/>
            <person name="Shin J.-H."/>
        </authorList>
    </citation>
    <scope>NUCLEOTIDE SEQUENCE [LARGE SCALE GENOMIC DNA]</scope>
    <source>
        <strain evidence="2 3">LMG 24727</strain>
        <plasmid evidence="2 3">unnamed1</plasmid>
    </source>
</reference>
<sequence>MKEEPAREIKVTLLDGSTLIMNCNTRELFRVSSSNGVTHPVKPEAILQDVFLTIDAAHFEIYQRDRQKEFDKETLDIFREARKHTKIRLEQAQEIIKQKQAALVKITNTKLTLGNAAFIMQEIAQAAIKAEESTFHHNDSVFASINQLACENIGNEMI</sequence>
<evidence type="ECO:0000313" key="3">
    <source>
        <dbReference type="Proteomes" id="UP000595841"/>
    </source>
</evidence>
<keyword evidence="1" id="KW-0175">Coiled coil</keyword>
<geneLocation type="plasmid" evidence="2 3">
    <name>unnamed1</name>
</geneLocation>
<accession>A0A974PJN0</accession>
<evidence type="ECO:0000313" key="2">
    <source>
        <dbReference type="EMBL" id="QQZ64522.1"/>
    </source>
</evidence>
<keyword evidence="3" id="KW-1185">Reference proteome</keyword>
<dbReference type="Proteomes" id="UP000595841">
    <property type="component" value="Plasmid unnamed1"/>
</dbReference>